<dbReference type="Proteomes" id="UP001218218">
    <property type="component" value="Unassembled WGS sequence"/>
</dbReference>
<evidence type="ECO:0000313" key="1">
    <source>
        <dbReference type="EMBL" id="KAJ7337482.1"/>
    </source>
</evidence>
<dbReference type="EMBL" id="JARIHO010000029">
    <property type="protein sequence ID" value="KAJ7337482.1"/>
    <property type="molecule type" value="Genomic_DNA"/>
</dbReference>
<proteinExistence type="predicted"/>
<organism evidence="1 2">
    <name type="scientific">Mycena albidolilacea</name>
    <dbReference type="NCBI Taxonomy" id="1033008"/>
    <lineage>
        <taxon>Eukaryota</taxon>
        <taxon>Fungi</taxon>
        <taxon>Dikarya</taxon>
        <taxon>Basidiomycota</taxon>
        <taxon>Agaricomycotina</taxon>
        <taxon>Agaricomycetes</taxon>
        <taxon>Agaricomycetidae</taxon>
        <taxon>Agaricales</taxon>
        <taxon>Marasmiineae</taxon>
        <taxon>Mycenaceae</taxon>
        <taxon>Mycena</taxon>
    </lineage>
</organism>
<protein>
    <submittedName>
        <fullName evidence="1">Uncharacterized protein</fullName>
    </submittedName>
</protein>
<keyword evidence="2" id="KW-1185">Reference proteome</keyword>
<reference evidence="1" key="1">
    <citation type="submission" date="2023-03" db="EMBL/GenBank/DDBJ databases">
        <title>Massive genome expansion in bonnet fungi (Mycena s.s.) driven by repeated elements and novel gene families across ecological guilds.</title>
        <authorList>
            <consortium name="Lawrence Berkeley National Laboratory"/>
            <person name="Harder C.B."/>
            <person name="Miyauchi S."/>
            <person name="Viragh M."/>
            <person name="Kuo A."/>
            <person name="Thoen E."/>
            <person name="Andreopoulos B."/>
            <person name="Lu D."/>
            <person name="Skrede I."/>
            <person name="Drula E."/>
            <person name="Henrissat B."/>
            <person name="Morin E."/>
            <person name="Kohler A."/>
            <person name="Barry K."/>
            <person name="LaButti K."/>
            <person name="Morin E."/>
            <person name="Salamov A."/>
            <person name="Lipzen A."/>
            <person name="Mereny Z."/>
            <person name="Hegedus B."/>
            <person name="Baldrian P."/>
            <person name="Stursova M."/>
            <person name="Weitz H."/>
            <person name="Taylor A."/>
            <person name="Grigoriev I.V."/>
            <person name="Nagy L.G."/>
            <person name="Martin F."/>
            <person name="Kauserud H."/>
        </authorList>
    </citation>
    <scope>NUCLEOTIDE SEQUENCE</scope>
    <source>
        <strain evidence="1">CBHHK002</strain>
    </source>
</reference>
<accession>A0AAD6ZTW6</accession>
<sequence>MTNINQPAPGTDSSVPAAVNDPQNIAAVQALWSAMLTLQGQAPIPAPPSVGSTSVSPAPSSASAPAAPTLPVPWLAGTIYHVVPSTPLSLTIDGENEREGPWYTITRGLHVGVTISNPIALGAVSGVSRSAMSKHKTQAQAVAAFNEALSFGLVAVLHP</sequence>
<name>A0AAD6ZTW6_9AGAR</name>
<comment type="caution">
    <text evidence="1">The sequence shown here is derived from an EMBL/GenBank/DDBJ whole genome shotgun (WGS) entry which is preliminary data.</text>
</comment>
<gene>
    <name evidence="1" type="ORF">DFH08DRAFT_1014584</name>
</gene>
<evidence type="ECO:0000313" key="2">
    <source>
        <dbReference type="Proteomes" id="UP001218218"/>
    </source>
</evidence>
<dbReference type="AlphaFoldDB" id="A0AAD6ZTW6"/>